<name>A0ABN2FF80_9ACTN</name>
<evidence type="ECO:0000313" key="2">
    <source>
        <dbReference type="Proteomes" id="UP001501319"/>
    </source>
</evidence>
<protein>
    <submittedName>
        <fullName evidence="1">Uncharacterized protein</fullName>
    </submittedName>
</protein>
<evidence type="ECO:0000313" key="1">
    <source>
        <dbReference type="EMBL" id="GAA1642480.1"/>
    </source>
</evidence>
<organism evidence="1 2">
    <name type="scientific">Kribbella alba</name>
    <dbReference type="NCBI Taxonomy" id="190197"/>
    <lineage>
        <taxon>Bacteria</taxon>
        <taxon>Bacillati</taxon>
        <taxon>Actinomycetota</taxon>
        <taxon>Actinomycetes</taxon>
        <taxon>Propionibacteriales</taxon>
        <taxon>Kribbellaceae</taxon>
        <taxon>Kribbella</taxon>
    </lineage>
</organism>
<keyword evidence="2" id="KW-1185">Reference proteome</keyword>
<dbReference type="Proteomes" id="UP001501319">
    <property type="component" value="Unassembled WGS sequence"/>
</dbReference>
<proteinExistence type="predicted"/>
<dbReference type="EMBL" id="BAAANE010000006">
    <property type="protein sequence ID" value="GAA1642480.1"/>
    <property type="molecule type" value="Genomic_DNA"/>
</dbReference>
<sequence length="72" mass="8022">MFPLLHHGLLLPESKDPFKTRSYCGASAGAAWAEKVGTANGTARERATRAVPARRRIVDMRCLRKAEREGRE</sequence>
<gene>
    <name evidence="1" type="ORF">GCM10009744_35740</name>
</gene>
<comment type="caution">
    <text evidence="1">The sequence shown here is derived from an EMBL/GenBank/DDBJ whole genome shotgun (WGS) entry which is preliminary data.</text>
</comment>
<reference evidence="1 2" key="1">
    <citation type="journal article" date="2019" name="Int. J. Syst. Evol. Microbiol.">
        <title>The Global Catalogue of Microorganisms (GCM) 10K type strain sequencing project: providing services to taxonomists for standard genome sequencing and annotation.</title>
        <authorList>
            <consortium name="The Broad Institute Genomics Platform"/>
            <consortium name="The Broad Institute Genome Sequencing Center for Infectious Disease"/>
            <person name="Wu L."/>
            <person name="Ma J."/>
        </authorList>
    </citation>
    <scope>NUCLEOTIDE SEQUENCE [LARGE SCALE GENOMIC DNA]</scope>
    <source>
        <strain evidence="1 2">JCM 14306</strain>
    </source>
</reference>
<accession>A0ABN2FF80</accession>